<dbReference type="Gene3D" id="1.10.10.10">
    <property type="entry name" value="Winged helix-like DNA-binding domain superfamily/Winged helix DNA-binding domain"/>
    <property type="match status" value="1"/>
</dbReference>
<dbReference type="PANTHER" id="PTHR43537">
    <property type="entry name" value="TRANSCRIPTIONAL REGULATOR, GNTR FAMILY"/>
    <property type="match status" value="1"/>
</dbReference>
<dbReference type="PROSITE" id="PS50949">
    <property type="entry name" value="HTH_GNTR"/>
    <property type="match status" value="1"/>
</dbReference>
<dbReference type="AlphaFoldDB" id="A0A3B0U4A7"/>
<dbReference type="GO" id="GO:0003700">
    <property type="term" value="F:DNA-binding transcription factor activity"/>
    <property type="evidence" value="ECO:0007669"/>
    <property type="project" value="InterPro"/>
</dbReference>
<dbReference type="Gene3D" id="1.20.120.530">
    <property type="entry name" value="GntR ligand-binding domain-like"/>
    <property type="match status" value="1"/>
</dbReference>
<keyword evidence="1" id="KW-0805">Transcription regulation</keyword>
<dbReference type="EMBL" id="UOEO01000036">
    <property type="protein sequence ID" value="VAW15624.1"/>
    <property type="molecule type" value="Genomic_DNA"/>
</dbReference>
<sequence length="252" mass="28161">MTKINTSRNNSSSAASKVYDQLLDLIMNFKLKPFDLISEKVLAETLGISRTPVREALARLASVGLVDIYAQRGSVVAPLRIKALESSQFLREAVEVGLVTRAIVSPRRSELVEQLQHEISLQETLASIRDHDRFALSDELFHQYIAGAAGFSGIWDDIATARLHMNRFRSLTPPDIESLSTIIEQHRAIMQAVAALDENGAARAMQVHLRKIFPVIPELKNRFPGYFETGKSGEGKHLNRPNLNLFSQIRMS</sequence>
<dbReference type="CDD" id="cd07377">
    <property type="entry name" value="WHTH_GntR"/>
    <property type="match status" value="1"/>
</dbReference>
<evidence type="ECO:0000313" key="5">
    <source>
        <dbReference type="EMBL" id="VAW15624.1"/>
    </source>
</evidence>
<evidence type="ECO:0000256" key="3">
    <source>
        <dbReference type="ARBA" id="ARBA00023163"/>
    </source>
</evidence>
<dbReference type="SUPFAM" id="SSF46785">
    <property type="entry name" value="Winged helix' DNA-binding domain"/>
    <property type="match status" value="1"/>
</dbReference>
<keyword evidence="2" id="KW-0238">DNA-binding</keyword>
<keyword evidence="3" id="KW-0804">Transcription</keyword>
<dbReference type="InterPro" id="IPR036388">
    <property type="entry name" value="WH-like_DNA-bd_sf"/>
</dbReference>
<evidence type="ECO:0000259" key="4">
    <source>
        <dbReference type="PROSITE" id="PS50949"/>
    </source>
</evidence>
<proteinExistence type="predicted"/>
<name>A0A3B0U4A7_9ZZZZ</name>
<dbReference type="InterPro" id="IPR036390">
    <property type="entry name" value="WH_DNA-bd_sf"/>
</dbReference>
<dbReference type="GO" id="GO:0003677">
    <property type="term" value="F:DNA binding"/>
    <property type="evidence" value="ECO:0007669"/>
    <property type="project" value="UniProtKB-KW"/>
</dbReference>
<dbReference type="SMART" id="SM00345">
    <property type="entry name" value="HTH_GNTR"/>
    <property type="match status" value="1"/>
</dbReference>
<evidence type="ECO:0000256" key="2">
    <source>
        <dbReference type="ARBA" id="ARBA00023125"/>
    </source>
</evidence>
<reference evidence="5" key="1">
    <citation type="submission" date="2018-06" db="EMBL/GenBank/DDBJ databases">
        <authorList>
            <person name="Zhirakovskaya E."/>
        </authorList>
    </citation>
    <scope>NUCLEOTIDE SEQUENCE</scope>
</reference>
<protein>
    <submittedName>
        <fullName evidence="5">Transcriptional regulator, GntR family</fullName>
    </submittedName>
</protein>
<organism evidence="5">
    <name type="scientific">hydrothermal vent metagenome</name>
    <dbReference type="NCBI Taxonomy" id="652676"/>
    <lineage>
        <taxon>unclassified sequences</taxon>
        <taxon>metagenomes</taxon>
        <taxon>ecological metagenomes</taxon>
    </lineage>
</organism>
<dbReference type="Pfam" id="PF07729">
    <property type="entry name" value="FCD"/>
    <property type="match status" value="1"/>
</dbReference>
<gene>
    <name evidence="5" type="ORF">MNBD_ALPHA12-512</name>
</gene>
<dbReference type="Pfam" id="PF00392">
    <property type="entry name" value="GntR"/>
    <property type="match status" value="1"/>
</dbReference>
<dbReference type="InterPro" id="IPR008920">
    <property type="entry name" value="TF_FadR/GntR_C"/>
</dbReference>
<dbReference type="SMART" id="SM00895">
    <property type="entry name" value="FCD"/>
    <property type="match status" value="1"/>
</dbReference>
<dbReference type="PRINTS" id="PR00035">
    <property type="entry name" value="HTHGNTR"/>
</dbReference>
<feature type="domain" description="HTH gntR-type" evidence="4">
    <location>
        <begin position="12"/>
        <end position="79"/>
    </location>
</feature>
<dbReference type="SUPFAM" id="SSF48008">
    <property type="entry name" value="GntR ligand-binding domain-like"/>
    <property type="match status" value="1"/>
</dbReference>
<dbReference type="InterPro" id="IPR011711">
    <property type="entry name" value="GntR_C"/>
</dbReference>
<dbReference type="InterPro" id="IPR000524">
    <property type="entry name" value="Tscrpt_reg_HTH_GntR"/>
</dbReference>
<dbReference type="PANTHER" id="PTHR43537:SF45">
    <property type="entry name" value="GNTR FAMILY REGULATORY PROTEIN"/>
    <property type="match status" value="1"/>
</dbReference>
<accession>A0A3B0U4A7</accession>
<evidence type="ECO:0000256" key="1">
    <source>
        <dbReference type="ARBA" id="ARBA00023015"/>
    </source>
</evidence>